<reference evidence="9 10" key="1">
    <citation type="submission" date="2017-07" db="EMBL/GenBank/DDBJ databases">
        <title>Genome Sequence of Antarctobacter heliothermus Strain SMS3 Isolated from a culture of the Diatom Skeletonema marinoi.</title>
        <authorList>
            <person name="Topel M."/>
            <person name="Pinder M.I.M."/>
            <person name="Johansson O.N."/>
            <person name="Kourtchenko O."/>
            <person name="Godhe A."/>
            <person name="Clarke A.K."/>
        </authorList>
    </citation>
    <scope>NUCLEOTIDE SEQUENCE [LARGE SCALE GENOMIC DNA]</scope>
    <source>
        <strain evidence="9 10">SMS3</strain>
    </source>
</reference>
<keyword evidence="4 7" id="KW-0255">Endonuclease</keyword>
<comment type="function">
    <text evidence="7">Single strand-specific metallo-endoribonuclease involved in late-stage 70S ribosome quality control and in maturation of the 3' terminus of the 16S rRNA.</text>
</comment>
<dbReference type="GO" id="GO:0005737">
    <property type="term" value="C:cytoplasm"/>
    <property type="evidence" value="ECO:0007669"/>
    <property type="project" value="UniProtKB-SubCell"/>
</dbReference>
<dbReference type="GO" id="GO:0006364">
    <property type="term" value="P:rRNA processing"/>
    <property type="evidence" value="ECO:0007669"/>
    <property type="project" value="UniProtKB-UniRule"/>
</dbReference>
<keyword evidence="2 7" id="KW-0540">Nuclease</keyword>
<evidence type="ECO:0000256" key="1">
    <source>
        <dbReference type="ARBA" id="ARBA00010875"/>
    </source>
</evidence>
<dbReference type="KEGG" id="aht:ANTHELSMS3_01879"/>
<proteinExistence type="inferred from homology"/>
<dbReference type="HAMAP" id="MF_00009">
    <property type="entry name" value="Endoribonucl_YbeY"/>
    <property type="match status" value="1"/>
</dbReference>
<dbReference type="PANTHER" id="PTHR46986">
    <property type="entry name" value="ENDORIBONUCLEASE YBEY, CHLOROPLASTIC"/>
    <property type="match status" value="1"/>
</dbReference>
<organism evidence="9 10">
    <name type="scientific">Antarctobacter heliothermus</name>
    <dbReference type="NCBI Taxonomy" id="74033"/>
    <lineage>
        <taxon>Bacteria</taxon>
        <taxon>Pseudomonadati</taxon>
        <taxon>Pseudomonadota</taxon>
        <taxon>Alphaproteobacteria</taxon>
        <taxon>Rhodobacterales</taxon>
        <taxon>Roseobacteraceae</taxon>
        <taxon>Antarctobacter</taxon>
    </lineage>
</organism>
<gene>
    <name evidence="7 9" type="primary">ybeY</name>
    <name evidence="9" type="ORF">ANTHELSMS3_01879</name>
</gene>
<dbReference type="GO" id="GO:0004521">
    <property type="term" value="F:RNA endonuclease activity"/>
    <property type="evidence" value="ECO:0007669"/>
    <property type="project" value="UniProtKB-UniRule"/>
</dbReference>
<dbReference type="Gene3D" id="3.40.390.30">
    <property type="entry name" value="Metalloproteases ('zincins'), catalytic domain"/>
    <property type="match status" value="1"/>
</dbReference>
<name>A0A222E2Z6_9RHOB</name>
<keyword evidence="5 7" id="KW-0378">Hydrolase</keyword>
<evidence type="ECO:0000256" key="4">
    <source>
        <dbReference type="ARBA" id="ARBA00022759"/>
    </source>
</evidence>
<keyword evidence="3 7" id="KW-0479">Metal-binding</keyword>
<dbReference type="InterPro" id="IPR023091">
    <property type="entry name" value="MetalPrtase_cat_dom_sf_prd"/>
</dbReference>
<dbReference type="EC" id="3.1.-.-" evidence="7"/>
<evidence type="ECO:0000256" key="5">
    <source>
        <dbReference type="ARBA" id="ARBA00022801"/>
    </source>
</evidence>
<dbReference type="AlphaFoldDB" id="A0A222E2Z6"/>
<evidence type="ECO:0000256" key="7">
    <source>
        <dbReference type="HAMAP-Rule" id="MF_00009"/>
    </source>
</evidence>
<comment type="cofactor">
    <cofactor evidence="7">
        <name>Zn(2+)</name>
        <dbReference type="ChEBI" id="CHEBI:29105"/>
    </cofactor>
    <text evidence="7">Binds 1 zinc ion.</text>
</comment>
<feature type="binding site" evidence="7">
    <location>
        <position position="139"/>
    </location>
    <ligand>
        <name>Zn(2+)</name>
        <dbReference type="ChEBI" id="CHEBI:29105"/>
        <note>catalytic</note>
    </ligand>
</feature>
<keyword evidence="7" id="KW-0963">Cytoplasm</keyword>
<dbReference type="GO" id="GO:0004222">
    <property type="term" value="F:metalloendopeptidase activity"/>
    <property type="evidence" value="ECO:0007669"/>
    <property type="project" value="InterPro"/>
</dbReference>
<sequence>MSPAQSQMLTDTIFEDDRWQGVGLDRLAETGAEAALLHLGLVPGDYEIAVLGCSDTRIAALNSDFRDKPQATNVLSWPSEDLAPEADGGAPFLPEPEDDDPHHLGDIALAYETCAQEAADRGIPMAQHVTHLIVHGVLHVLGYDHMRDLDATLMERIEVEILGNLGLPDPYRVDGAPLGHDGTD</sequence>
<dbReference type="EMBL" id="CP022540">
    <property type="protein sequence ID" value="ASP20565.1"/>
    <property type="molecule type" value="Genomic_DNA"/>
</dbReference>
<dbReference type="Proteomes" id="UP000203589">
    <property type="component" value="Chromosome"/>
</dbReference>
<protein>
    <recommendedName>
        <fullName evidence="7">Endoribonuclease YbeY</fullName>
        <ecNumber evidence="7">3.1.-.-</ecNumber>
    </recommendedName>
</protein>
<evidence type="ECO:0000313" key="10">
    <source>
        <dbReference type="Proteomes" id="UP000203589"/>
    </source>
</evidence>
<feature type="region of interest" description="Disordered" evidence="8">
    <location>
        <begin position="80"/>
        <end position="103"/>
    </location>
</feature>
<evidence type="ECO:0000256" key="3">
    <source>
        <dbReference type="ARBA" id="ARBA00022723"/>
    </source>
</evidence>
<keyword evidence="7" id="KW-0698">rRNA processing</keyword>
<dbReference type="GO" id="GO:0008270">
    <property type="term" value="F:zinc ion binding"/>
    <property type="evidence" value="ECO:0007669"/>
    <property type="project" value="UniProtKB-UniRule"/>
</dbReference>
<keyword evidence="6 7" id="KW-0862">Zinc</keyword>
<keyword evidence="7" id="KW-0690">Ribosome biogenesis</keyword>
<comment type="similarity">
    <text evidence="1 7">Belongs to the endoribonuclease YbeY family.</text>
</comment>
<accession>A0A222E2Z6</accession>
<feature type="binding site" evidence="7">
    <location>
        <position position="135"/>
    </location>
    <ligand>
        <name>Zn(2+)</name>
        <dbReference type="ChEBI" id="CHEBI:29105"/>
        <note>catalytic</note>
    </ligand>
</feature>
<keyword evidence="10" id="KW-1185">Reference proteome</keyword>
<evidence type="ECO:0000256" key="2">
    <source>
        <dbReference type="ARBA" id="ARBA00022722"/>
    </source>
</evidence>
<dbReference type="Pfam" id="PF02130">
    <property type="entry name" value="YbeY"/>
    <property type="match status" value="1"/>
</dbReference>
<dbReference type="SUPFAM" id="SSF55486">
    <property type="entry name" value="Metalloproteases ('zincins'), catalytic domain"/>
    <property type="match status" value="1"/>
</dbReference>
<feature type="binding site" evidence="7">
    <location>
        <position position="145"/>
    </location>
    <ligand>
        <name>Zn(2+)</name>
        <dbReference type="ChEBI" id="CHEBI:29105"/>
        <note>catalytic</note>
    </ligand>
</feature>
<comment type="subcellular location">
    <subcellularLocation>
        <location evidence="7">Cytoplasm</location>
    </subcellularLocation>
</comment>
<evidence type="ECO:0000313" key="9">
    <source>
        <dbReference type="EMBL" id="ASP20565.1"/>
    </source>
</evidence>
<dbReference type="InterPro" id="IPR002036">
    <property type="entry name" value="YbeY"/>
</dbReference>
<dbReference type="NCBIfam" id="TIGR00043">
    <property type="entry name" value="rRNA maturation RNase YbeY"/>
    <property type="match status" value="1"/>
</dbReference>
<dbReference type="PANTHER" id="PTHR46986:SF1">
    <property type="entry name" value="ENDORIBONUCLEASE YBEY, CHLOROPLASTIC"/>
    <property type="match status" value="1"/>
</dbReference>
<evidence type="ECO:0000256" key="6">
    <source>
        <dbReference type="ARBA" id="ARBA00022833"/>
    </source>
</evidence>
<evidence type="ECO:0000256" key="8">
    <source>
        <dbReference type="SAM" id="MobiDB-lite"/>
    </source>
</evidence>